<accession>A0A3S9U8X0</accession>
<dbReference type="EMBL" id="MK279841">
    <property type="protein sequence ID" value="AZS06710.1"/>
    <property type="molecule type" value="Genomic_DNA"/>
</dbReference>
<name>A0A3S9U8X0_9CAUD</name>
<reference evidence="2 3" key="1">
    <citation type="submission" date="2018-12" db="EMBL/GenBank/DDBJ databases">
        <authorList>
            <person name="Lieu J.K."/>
            <person name="Tian C.Z."/>
            <person name="Hsaio W.J."/>
            <person name="Shaffer C.D."/>
            <person name="Weston-Hafer K.A."/>
            <person name="Russell D.A."/>
            <person name="Pope W.H."/>
            <person name="Jacobs-Sera D."/>
            <person name="Hendrix R.W."/>
            <person name="Hatfull G.F."/>
        </authorList>
    </citation>
    <scope>NUCLEOTIDE SEQUENCE [LARGE SCALE GENOMIC DNA]</scope>
</reference>
<gene>
    <name evidence="2" type="primary">71</name>
    <name evidence="2" type="ORF">SEA_HIYAA_71</name>
</gene>
<evidence type="ECO:0000313" key="3">
    <source>
        <dbReference type="Proteomes" id="UP000287372"/>
    </source>
</evidence>
<keyword evidence="3" id="KW-1185">Reference proteome</keyword>
<protein>
    <submittedName>
        <fullName evidence="2">Membrane protein</fullName>
    </submittedName>
</protein>
<evidence type="ECO:0000256" key="1">
    <source>
        <dbReference type="SAM" id="Phobius"/>
    </source>
</evidence>
<dbReference type="GeneID" id="55009849"/>
<dbReference type="Proteomes" id="UP000287372">
    <property type="component" value="Segment"/>
</dbReference>
<keyword evidence="1" id="KW-0812">Transmembrane</keyword>
<keyword evidence="1" id="KW-0472">Membrane</keyword>
<proteinExistence type="predicted"/>
<keyword evidence="1" id="KW-1133">Transmembrane helix</keyword>
<sequence>MIVLATLIALVLIVMGFVSVFREQTMRTPWFYWTWAVVAVLIMSMLIDLPMWVRVANFVVLLASAVLWTRDIKEVAR</sequence>
<dbReference type="KEGG" id="vg:55009849"/>
<evidence type="ECO:0000313" key="2">
    <source>
        <dbReference type="EMBL" id="AZS06710.1"/>
    </source>
</evidence>
<organism evidence="2 3">
    <name type="scientific">Streptomyces phage Hiyaa</name>
    <dbReference type="NCBI Taxonomy" id="2499072"/>
    <lineage>
        <taxon>Viruses</taxon>
        <taxon>Duplodnaviria</taxon>
        <taxon>Heunggongvirae</taxon>
        <taxon>Uroviricota</taxon>
        <taxon>Caudoviricetes</taxon>
        <taxon>Hiyaavirus</taxon>
        <taxon>Hiyaavirus hiyaa</taxon>
    </lineage>
</organism>
<dbReference type="RefSeq" id="YP_009818506.1">
    <property type="nucleotide sequence ID" value="NC_048139.1"/>
</dbReference>
<feature type="transmembrane region" description="Helical" evidence="1">
    <location>
        <begin position="32"/>
        <end position="53"/>
    </location>
</feature>